<evidence type="ECO:0000313" key="4">
    <source>
        <dbReference type="EMBL" id="QAT42272.1"/>
    </source>
</evidence>
<dbReference type="CDD" id="cd00338">
    <property type="entry name" value="Ser_Recombinase"/>
    <property type="match status" value="1"/>
</dbReference>
<dbReference type="RefSeq" id="WP_128744926.1">
    <property type="nucleotide sequence ID" value="NZ_CP035281.1"/>
</dbReference>
<dbReference type="GO" id="GO:0000150">
    <property type="term" value="F:DNA strand exchange activity"/>
    <property type="evidence" value="ECO:0007669"/>
    <property type="project" value="InterPro"/>
</dbReference>
<dbReference type="Gene3D" id="3.90.1750.20">
    <property type="entry name" value="Putative Large Serine Recombinase, Chain B, Domain 2"/>
    <property type="match status" value="1"/>
</dbReference>
<accession>A0A410PTH7</accession>
<dbReference type="PROSITE" id="PS51737">
    <property type="entry name" value="RECOMBINASE_DNA_BIND"/>
    <property type="match status" value="1"/>
</dbReference>
<evidence type="ECO:0000259" key="2">
    <source>
        <dbReference type="PROSITE" id="PS51736"/>
    </source>
</evidence>
<dbReference type="KEGG" id="amij:EQM06_02955"/>
<dbReference type="PROSITE" id="PS51736">
    <property type="entry name" value="RECOMBINASES_3"/>
    <property type="match status" value="1"/>
</dbReference>
<evidence type="ECO:0000259" key="3">
    <source>
        <dbReference type="PROSITE" id="PS51737"/>
    </source>
</evidence>
<dbReference type="Pfam" id="PF07508">
    <property type="entry name" value="Recombinase"/>
    <property type="match status" value="1"/>
</dbReference>
<dbReference type="Pfam" id="PF13408">
    <property type="entry name" value="Zn_ribbon_recom"/>
    <property type="match status" value="1"/>
</dbReference>
<dbReference type="PANTHER" id="PTHR30461">
    <property type="entry name" value="DNA-INVERTASE FROM LAMBDOID PROPHAGE"/>
    <property type="match status" value="1"/>
</dbReference>
<feature type="region of interest" description="Disordered" evidence="1">
    <location>
        <begin position="407"/>
        <end position="433"/>
    </location>
</feature>
<feature type="domain" description="Recombinase" evidence="3">
    <location>
        <begin position="173"/>
        <end position="297"/>
    </location>
</feature>
<keyword evidence="5" id="KW-1185">Reference proteome</keyword>
<dbReference type="Gene3D" id="3.40.50.1390">
    <property type="entry name" value="Resolvase, N-terminal catalytic domain"/>
    <property type="match status" value="1"/>
</dbReference>
<sequence length="433" mass="49590">MPRAITIVPKPPKLEQKKRVAAYARVSSGKDAMLHSLSAQVSYYSDLIQNHDDWLYVGVYADEAKTGTKESRADFQRLIADCRAGKIDMVITKSISRFARNTVTLLQTVRDFKAWEVDIFFEEQNIHTMSGDGELMMTILASYAQEESRSASENQKWRIKRNFEEGMPWNGAMLGYRLKNGRYEIIPEEADLVRRIYDEYLSGDGYLTIAKRLNEDGIPSRFGKQWGQSVISKILSNYTYTGNLILQKTFRENHITKKTVINNGELPKYHAEDAHDAIIDMETFQAVQAEKARRAARFIKKPTPKKTYPFTSLLVCDGCEKNYRRKVTKTGPVWVCGTFNSMGKAACASKQIPEETLQAVTAEVLGQVDFPEELLRRLIKSILVCNENVLIFRSYDGSEVTRKWQDRSRSQSWTDEMKATARQKALERRNQNA</sequence>
<dbReference type="Proteomes" id="UP000287601">
    <property type="component" value="Chromosome"/>
</dbReference>
<organism evidence="4 5">
    <name type="scientific">Aminipila luticellarii</name>
    <dbReference type="NCBI Taxonomy" id="2507160"/>
    <lineage>
        <taxon>Bacteria</taxon>
        <taxon>Bacillati</taxon>
        <taxon>Bacillota</taxon>
        <taxon>Clostridia</taxon>
        <taxon>Peptostreptococcales</taxon>
        <taxon>Anaerovoracaceae</taxon>
        <taxon>Aminipila</taxon>
    </lineage>
</organism>
<name>A0A410PTH7_9FIRM</name>
<dbReference type="InterPro" id="IPR050639">
    <property type="entry name" value="SSR_resolvase"/>
</dbReference>
<evidence type="ECO:0000313" key="5">
    <source>
        <dbReference type="Proteomes" id="UP000287601"/>
    </source>
</evidence>
<dbReference type="GO" id="GO:0003677">
    <property type="term" value="F:DNA binding"/>
    <property type="evidence" value="ECO:0007669"/>
    <property type="project" value="InterPro"/>
</dbReference>
<dbReference type="SMART" id="SM00857">
    <property type="entry name" value="Resolvase"/>
    <property type="match status" value="1"/>
</dbReference>
<feature type="domain" description="Resolvase/invertase-type recombinase catalytic" evidence="2">
    <location>
        <begin position="19"/>
        <end position="166"/>
    </location>
</feature>
<dbReference type="OrthoDB" id="9769353at2"/>
<evidence type="ECO:0000256" key="1">
    <source>
        <dbReference type="SAM" id="MobiDB-lite"/>
    </source>
</evidence>
<protein>
    <submittedName>
        <fullName evidence="4">Recombinase family protein</fullName>
    </submittedName>
</protein>
<proteinExistence type="predicted"/>
<dbReference type="InterPro" id="IPR038109">
    <property type="entry name" value="DNA_bind_recomb_sf"/>
</dbReference>
<dbReference type="InterPro" id="IPR006119">
    <property type="entry name" value="Resolv_N"/>
</dbReference>
<dbReference type="SUPFAM" id="SSF53041">
    <property type="entry name" value="Resolvase-like"/>
    <property type="match status" value="1"/>
</dbReference>
<dbReference type="PANTHER" id="PTHR30461:SF23">
    <property type="entry name" value="DNA RECOMBINASE-RELATED"/>
    <property type="match status" value="1"/>
</dbReference>
<dbReference type="EMBL" id="CP035281">
    <property type="protein sequence ID" value="QAT42272.1"/>
    <property type="molecule type" value="Genomic_DNA"/>
</dbReference>
<dbReference type="InterPro" id="IPR011109">
    <property type="entry name" value="DNA_bind_recombinase_dom"/>
</dbReference>
<dbReference type="Pfam" id="PF00239">
    <property type="entry name" value="Resolvase"/>
    <property type="match status" value="1"/>
</dbReference>
<gene>
    <name evidence="4" type="ORF">EQM06_02955</name>
</gene>
<reference evidence="4 5" key="1">
    <citation type="submission" date="2019-01" db="EMBL/GenBank/DDBJ databases">
        <title>Draft genomes of a novel of Aminipila strains.</title>
        <authorList>
            <person name="Ma S."/>
        </authorList>
    </citation>
    <scope>NUCLEOTIDE SEQUENCE [LARGE SCALE GENOMIC DNA]</scope>
    <source>
        <strain evidence="5">JN-39</strain>
    </source>
</reference>
<dbReference type="InterPro" id="IPR036162">
    <property type="entry name" value="Resolvase-like_N_sf"/>
</dbReference>
<dbReference type="InterPro" id="IPR025827">
    <property type="entry name" value="Zn_ribbon_recom_dom"/>
</dbReference>
<dbReference type="AlphaFoldDB" id="A0A410PTH7"/>